<evidence type="ECO:0000313" key="3">
    <source>
        <dbReference type="EMBL" id="CAD8847109.1"/>
    </source>
</evidence>
<feature type="compositionally biased region" description="Basic and acidic residues" evidence="1">
    <location>
        <begin position="164"/>
        <end position="175"/>
    </location>
</feature>
<sequence length="296" mass="31894">MARHCVLWTLLVSSSADRVRISVHGPDLDLESLDHAELTAYEEQMIQLGQHPFDDETVKGLLDLEKGLEDGDLTEVDEAATEVKHDIEQLKVLASAGQVSDHATGEVVGQVQPKETSQTRVPEVGGVQPVQEVSGEEAATSPSMVEKPESTTGPVSNQALKVQTDAEKASVKTDETSWPQTLASSDASTLAQHCAMSDETVVLVALQRCLESLSEFSAQLKKQHDISENANAEYVEMYSAAVRTLRKFLDTTAIQAAFQKDNAAAQTALMQRVCNIRQDLQAVGVSVPDATAVPCP</sequence>
<feature type="compositionally biased region" description="Polar residues" evidence="1">
    <location>
        <begin position="150"/>
        <end position="161"/>
    </location>
</feature>
<feature type="chain" id="PRO_5030906899" evidence="2">
    <location>
        <begin position="17"/>
        <end position="296"/>
    </location>
</feature>
<evidence type="ECO:0000256" key="1">
    <source>
        <dbReference type="SAM" id="MobiDB-lite"/>
    </source>
</evidence>
<proteinExistence type="predicted"/>
<protein>
    <submittedName>
        <fullName evidence="3">Uncharacterized protein</fullName>
    </submittedName>
</protein>
<evidence type="ECO:0000256" key="2">
    <source>
        <dbReference type="SAM" id="SignalP"/>
    </source>
</evidence>
<dbReference type="EMBL" id="HBFQ01030508">
    <property type="protein sequence ID" value="CAD8847109.1"/>
    <property type="molecule type" value="Transcribed_RNA"/>
</dbReference>
<name>A0A7S1F708_NOCSC</name>
<keyword evidence="2" id="KW-0732">Signal</keyword>
<feature type="region of interest" description="Disordered" evidence="1">
    <location>
        <begin position="128"/>
        <end position="180"/>
    </location>
</feature>
<gene>
    <name evidence="3" type="ORF">NSCI0253_LOCUS21459</name>
</gene>
<dbReference type="AlphaFoldDB" id="A0A7S1F708"/>
<organism evidence="3">
    <name type="scientific">Noctiluca scintillans</name>
    <name type="common">Sea sparkle</name>
    <name type="synonym">Red tide dinoflagellate</name>
    <dbReference type="NCBI Taxonomy" id="2966"/>
    <lineage>
        <taxon>Eukaryota</taxon>
        <taxon>Sar</taxon>
        <taxon>Alveolata</taxon>
        <taxon>Dinophyceae</taxon>
        <taxon>Noctilucales</taxon>
        <taxon>Noctilucaceae</taxon>
        <taxon>Noctiluca</taxon>
    </lineage>
</organism>
<feature type="signal peptide" evidence="2">
    <location>
        <begin position="1"/>
        <end position="16"/>
    </location>
</feature>
<reference evidence="3" key="1">
    <citation type="submission" date="2021-01" db="EMBL/GenBank/DDBJ databases">
        <authorList>
            <person name="Corre E."/>
            <person name="Pelletier E."/>
            <person name="Niang G."/>
            <person name="Scheremetjew M."/>
            <person name="Finn R."/>
            <person name="Kale V."/>
            <person name="Holt S."/>
            <person name="Cochrane G."/>
            <person name="Meng A."/>
            <person name="Brown T."/>
            <person name="Cohen L."/>
        </authorList>
    </citation>
    <scope>NUCLEOTIDE SEQUENCE</scope>
</reference>
<accession>A0A7S1F708</accession>